<keyword evidence="4" id="KW-1185">Reference proteome</keyword>
<feature type="transmembrane region" description="Helical" evidence="2">
    <location>
        <begin position="150"/>
        <end position="168"/>
    </location>
</feature>
<feature type="region of interest" description="Disordered" evidence="1">
    <location>
        <begin position="1"/>
        <end position="29"/>
    </location>
</feature>
<sequence>MSSPKLNGGFSGPGDTYEMALAPNDRSGENISPLHLDNNDHVKCAVCGANEPQVHVKTLRQNLELHSANGTRERNLATSLMSVQRTLSMCSWRDRTSFLRKTPSKEELALKNMGQYLLREDRWQEKFDKSRSVGEKAAVAVARQGGSWRFVIGLMGFLAVWMGLNSILNNFGYAWDAFPFMLLNLILSTPAAFQAPIIMM</sequence>
<gene>
    <name evidence="3" type="ORF">M427DRAFT_156021</name>
</gene>
<evidence type="ECO:0000256" key="1">
    <source>
        <dbReference type="SAM" id="MobiDB-lite"/>
    </source>
</evidence>
<evidence type="ECO:0000313" key="3">
    <source>
        <dbReference type="EMBL" id="KXS14229.1"/>
    </source>
</evidence>
<dbReference type="Proteomes" id="UP000070544">
    <property type="component" value="Unassembled WGS sequence"/>
</dbReference>
<keyword evidence="2" id="KW-0812">Transmembrane</keyword>
<dbReference type="PANTHER" id="PTHR41386:SF1">
    <property type="entry name" value="MEMBRANE PROTEIN"/>
    <property type="match status" value="1"/>
</dbReference>
<dbReference type="AlphaFoldDB" id="A0A139AC40"/>
<feature type="transmembrane region" description="Helical" evidence="2">
    <location>
        <begin position="180"/>
        <end position="199"/>
    </location>
</feature>
<dbReference type="OrthoDB" id="2110508at2759"/>
<organism evidence="3 4">
    <name type="scientific">Gonapodya prolifera (strain JEL478)</name>
    <name type="common">Monoblepharis prolifera</name>
    <dbReference type="NCBI Taxonomy" id="1344416"/>
    <lineage>
        <taxon>Eukaryota</taxon>
        <taxon>Fungi</taxon>
        <taxon>Fungi incertae sedis</taxon>
        <taxon>Chytridiomycota</taxon>
        <taxon>Chytridiomycota incertae sedis</taxon>
        <taxon>Monoblepharidomycetes</taxon>
        <taxon>Monoblepharidales</taxon>
        <taxon>Gonapodyaceae</taxon>
        <taxon>Gonapodya</taxon>
    </lineage>
</organism>
<dbReference type="EMBL" id="KQ965770">
    <property type="protein sequence ID" value="KXS14229.1"/>
    <property type="molecule type" value="Genomic_DNA"/>
</dbReference>
<keyword evidence="2" id="KW-1133">Transmembrane helix</keyword>
<proteinExistence type="predicted"/>
<name>A0A139AC40_GONPJ</name>
<protein>
    <submittedName>
        <fullName evidence="3">DUF1003-domain-containing protein</fullName>
    </submittedName>
</protein>
<dbReference type="Pfam" id="PF06210">
    <property type="entry name" value="DUF1003"/>
    <property type="match status" value="1"/>
</dbReference>
<accession>A0A139AC40</accession>
<reference evidence="3 4" key="1">
    <citation type="journal article" date="2015" name="Genome Biol. Evol.">
        <title>Phylogenomic analyses indicate that early fungi evolved digesting cell walls of algal ancestors of land plants.</title>
        <authorList>
            <person name="Chang Y."/>
            <person name="Wang S."/>
            <person name="Sekimoto S."/>
            <person name="Aerts A.L."/>
            <person name="Choi C."/>
            <person name="Clum A."/>
            <person name="LaButti K.M."/>
            <person name="Lindquist E.A."/>
            <person name="Yee Ngan C."/>
            <person name="Ohm R.A."/>
            <person name="Salamov A.A."/>
            <person name="Grigoriev I.V."/>
            <person name="Spatafora J.W."/>
            <person name="Berbee M.L."/>
        </authorList>
    </citation>
    <scope>NUCLEOTIDE SEQUENCE [LARGE SCALE GENOMIC DNA]</scope>
    <source>
        <strain evidence="3 4">JEL478</strain>
    </source>
</reference>
<dbReference type="InterPro" id="IPR010406">
    <property type="entry name" value="DUF1003"/>
</dbReference>
<keyword evidence="2" id="KW-0472">Membrane</keyword>
<evidence type="ECO:0000313" key="4">
    <source>
        <dbReference type="Proteomes" id="UP000070544"/>
    </source>
</evidence>
<evidence type="ECO:0000256" key="2">
    <source>
        <dbReference type="SAM" id="Phobius"/>
    </source>
</evidence>
<dbReference type="PANTHER" id="PTHR41386">
    <property type="entry name" value="INTEGRAL MEMBRANE PROTEIN-RELATED"/>
    <property type="match status" value="1"/>
</dbReference>